<dbReference type="PROSITE" id="PS00675">
    <property type="entry name" value="SIGMA54_INTERACT_1"/>
    <property type="match status" value="1"/>
</dbReference>
<dbReference type="Pfam" id="PF25601">
    <property type="entry name" value="AAA_lid_14"/>
    <property type="match status" value="1"/>
</dbReference>
<dbReference type="Pfam" id="PF02954">
    <property type="entry name" value="HTH_8"/>
    <property type="match status" value="1"/>
</dbReference>
<keyword evidence="1" id="KW-0547">Nucleotide-binding</keyword>
<evidence type="ECO:0000313" key="7">
    <source>
        <dbReference type="Proteomes" id="UP000694308"/>
    </source>
</evidence>
<dbReference type="PROSITE" id="PS00688">
    <property type="entry name" value="SIGMA54_INTERACT_3"/>
    <property type="match status" value="1"/>
</dbReference>
<dbReference type="SMART" id="SM00382">
    <property type="entry name" value="AAA"/>
    <property type="match status" value="1"/>
</dbReference>
<evidence type="ECO:0000256" key="1">
    <source>
        <dbReference type="ARBA" id="ARBA00022741"/>
    </source>
</evidence>
<dbReference type="Pfam" id="PF00158">
    <property type="entry name" value="Sigma54_activat"/>
    <property type="match status" value="1"/>
</dbReference>
<dbReference type="InterPro" id="IPR002078">
    <property type="entry name" value="Sigma_54_int"/>
</dbReference>
<gene>
    <name evidence="6" type="ORF">I6U48_18725</name>
</gene>
<evidence type="ECO:0000313" key="6">
    <source>
        <dbReference type="EMBL" id="MBV7274936.1"/>
    </source>
</evidence>
<dbReference type="GO" id="GO:0005524">
    <property type="term" value="F:ATP binding"/>
    <property type="evidence" value="ECO:0007669"/>
    <property type="project" value="UniProtKB-KW"/>
</dbReference>
<keyword evidence="2" id="KW-0067">ATP-binding</keyword>
<sequence length="582" mass="66028">MTESLLKQIQDTVVKYTKVISNVVNVDVEIIDKDFNRIAGTGVYEDKINENILKEAYVYSEVIKTGEHHIIENPGQHVLCKECQRRNCCVEKLEISTPIKFEDEIIGVIGLICSTEEQRSNILNKMVSYLQFLDQIAEFIGNKIYEYLETERNKASILLLEQIINNVDKGVIIIDDNDCIFHINNSAMKQLRLTPEHVGKGIKITSKNEFIIGEEEFSVFIEDREYRLLGEILLVPMAISSHRKVFIFNQIRKLKNDAYEITNAHQSIKVDNILGQCKKMLNLKKSILKAADSNSTILITGESGTGKELVARAIHSEGKRRGKPFIAINCGAIPDALLESEFFGYVKGAFSGANPNGRIGKFELANKGVIFLDEIGDMPLHLQVKILRVIQERKLVRIGSNQLIDLDIRVIAATNKDLKQLIKENKFREDLYYRLNVIPIDIPPLRERDGDIEIIIMKLIEKYNGVFDKYVHTIDIDAKAILVNYSWPGNIRELENTIEYMINLADESGILTIDMIPQSILEYKGGNKVGCNINDIRTLKDIENEYILKALDICGRDTKGKQVAAKKLGIGIATLYRKLEDL</sequence>
<name>A0A949U007_9CLOT</name>
<accession>A0A949U007</accession>
<dbReference type="InterPro" id="IPR002197">
    <property type="entry name" value="HTH_Fis"/>
</dbReference>
<evidence type="ECO:0000259" key="5">
    <source>
        <dbReference type="PROSITE" id="PS50045"/>
    </source>
</evidence>
<dbReference type="InterPro" id="IPR025944">
    <property type="entry name" value="Sigma_54_int_dom_CS"/>
</dbReference>
<dbReference type="PROSITE" id="PS50045">
    <property type="entry name" value="SIGMA54_INTERACT_4"/>
    <property type="match status" value="1"/>
</dbReference>
<evidence type="ECO:0000256" key="3">
    <source>
        <dbReference type="ARBA" id="ARBA00023015"/>
    </source>
</evidence>
<proteinExistence type="predicted"/>
<keyword evidence="7" id="KW-1185">Reference proteome</keyword>
<dbReference type="InterPro" id="IPR003593">
    <property type="entry name" value="AAA+_ATPase"/>
</dbReference>
<keyword evidence="4" id="KW-0804">Transcription</keyword>
<dbReference type="InterPro" id="IPR025662">
    <property type="entry name" value="Sigma_54_int_dom_ATP-bd_1"/>
</dbReference>
<comment type="caution">
    <text evidence="6">The sequence shown here is derived from an EMBL/GenBank/DDBJ whole genome shotgun (WGS) entry which is preliminary data.</text>
</comment>
<dbReference type="AlphaFoldDB" id="A0A949U007"/>
<feature type="domain" description="Sigma-54 factor interaction" evidence="5">
    <location>
        <begin position="273"/>
        <end position="503"/>
    </location>
</feature>
<protein>
    <submittedName>
        <fullName evidence="6">Sigma 54-interacting transcriptional regulator</fullName>
    </submittedName>
</protein>
<evidence type="ECO:0000256" key="4">
    <source>
        <dbReference type="ARBA" id="ARBA00023163"/>
    </source>
</evidence>
<reference evidence="6" key="1">
    <citation type="submission" date="2020-12" db="EMBL/GenBank/DDBJ databases">
        <title>Clostridium thailandense sp. nov., a novel acetogenic bacterium isolated from peat land soil in Thailand.</title>
        <authorList>
            <person name="Chaikitkaew S."/>
            <person name="Birkeland N.K."/>
        </authorList>
    </citation>
    <scope>NUCLEOTIDE SEQUENCE</scope>
    <source>
        <strain evidence="6">PL3</strain>
    </source>
</reference>
<dbReference type="InterPro" id="IPR058031">
    <property type="entry name" value="AAA_lid_NorR"/>
</dbReference>
<dbReference type="RefSeq" id="WP_218321995.1">
    <property type="nucleotide sequence ID" value="NZ_JAEEGC010000102.1"/>
</dbReference>
<dbReference type="Proteomes" id="UP000694308">
    <property type="component" value="Unassembled WGS sequence"/>
</dbReference>
<dbReference type="GO" id="GO:0006355">
    <property type="term" value="P:regulation of DNA-templated transcription"/>
    <property type="evidence" value="ECO:0007669"/>
    <property type="project" value="InterPro"/>
</dbReference>
<dbReference type="FunFam" id="3.40.50.300:FF:000006">
    <property type="entry name" value="DNA-binding transcriptional regulator NtrC"/>
    <property type="match status" value="1"/>
</dbReference>
<dbReference type="EMBL" id="JAEEGC010000102">
    <property type="protein sequence ID" value="MBV7274936.1"/>
    <property type="molecule type" value="Genomic_DNA"/>
</dbReference>
<organism evidence="6 7">
    <name type="scientific">Clostridium thailandense</name>
    <dbReference type="NCBI Taxonomy" id="2794346"/>
    <lineage>
        <taxon>Bacteria</taxon>
        <taxon>Bacillati</taxon>
        <taxon>Bacillota</taxon>
        <taxon>Clostridia</taxon>
        <taxon>Eubacteriales</taxon>
        <taxon>Clostridiaceae</taxon>
        <taxon>Clostridium</taxon>
    </lineage>
</organism>
<keyword evidence="3" id="KW-0805">Transcription regulation</keyword>
<dbReference type="CDD" id="cd00009">
    <property type="entry name" value="AAA"/>
    <property type="match status" value="1"/>
</dbReference>
<dbReference type="PANTHER" id="PTHR32071:SF57">
    <property type="entry name" value="C4-DICARBOXYLATE TRANSPORT TRANSCRIPTIONAL REGULATORY PROTEIN DCTD"/>
    <property type="match status" value="1"/>
</dbReference>
<evidence type="ECO:0000256" key="2">
    <source>
        <dbReference type="ARBA" id="ARBA00022840"/>
    </source>
</evidence>
<dbReference type="PANTHER" id="PTHR32071">
    <property type="entry name" value="TRANSCRIPTIONAL REGULATORY PROTEIN"/>
    <property type="match status" value="1"/>
</dbReference>
<dbReference type="GO" id="GO:0043565">
    <property type="term" value="F:sequence-specific DNA binding"/>
    <property type="evidence" value="ECO:0007669"/>
    <property type="project" value="InterPro"/>
</dbReference>